<dbReference type="CDD" id="cd04690">
    <property type="entry name" value="NUDIX_Hydrolase"/>
    <property type="match status" value="1"/>
</dbReference>
<organism evidence="4 5">
    <name type="scientific">Streptomyces mexicanus</name>
    <dbReference type="NCBI Taxonomy" id="178566"/>
    <lineage>
        <taxon>Bacteria</taxon>
        <taxon>Bacillati</taxon>
        <taxon>Actinomycetota</taxon>
        <taxon>Actinomycetes</taxon>
        <taxon>Kitasatosporales</taxon>
        <taxon>Streptomycetaceae</taxon>
        <taxon>Streptomyces</taxon>
    </lineage>
</organism>
<protein>
    <submittedName>
        <fullName evidence="4">NUDIX domain-containing protein</fullName>
    </submittedName>
</protein>
<evidence type="ECO:0000313" key="5">
    <source>
        <dbReference type="Proteomes" id="UP000517694"/>
    </source>
</evidence>
<sequence>MIDKVAWVRIEDGRVLCARSRGKDVYYLPGGKREPGESDLQTLVREITEEAGVLLRAETVSPLGSFEAQADGRAEGVTVRMTCFTGDYTGRLTPRSEIEDLAWLGYADRHRVSGASRAVFEHLHRAGMLA</sequence>
<dbReference type="PANTHER" id="PTHR43046">
    <property type="entry name" value="GDP-MANNOSE MANNOSYL HYDROLASE"/>
    <property type="match status" value="1"/>
</dbReference>
<evidence type="ECO:0000256" key="1">
    <source>
        <dbReference type="ARBA" id="ARBA00001946"/>
    </source>
</evidence>
<feature type="domain" description="Nudix hydrolase" evidence="3">
    <location>
        <begin position="1"/>
        <end position="125"/>
    </location>
</feature>
<dbReference type="GO" id="GO:0016787">
    <property type="term" value="F:hydrolase activity"/>
    <property type="evidence" value="ECO:0007669"/>
    <property type="project" value="UniProtKB-KW"/>
</dbReference>
<accession>A0A7X1LR91</accession>
<dbReference type="PROSITE" id="PS51462">
    <property type="entry name" value="NUDIX"/>
    <property type="match status" value="1"/>
</dbReference>
<dbReference type="SUPFAM" id="SSF55811">
    <property type="entry name" value="Nudix"/>
    <property type="match status" value="1"/>
</dbReference>
<dbReference type="Gene3D" id="3.90.79.10">
    <property type="entry name" value="Nucleoside Triphosphate Pyrophosphohydrolase"/>
    <property type="match status" value="1"/>
</dbReference>
<dbReference type="InterPro" id="IPR000086">
    <property type="entry name" value="NUDIX_hydrolase_dom"/>
</dbReference>
<comment type="cofactor">
    <cofactor evidence="1">
        <name>Mg(2+)</name>
        <dbReference type="ChEBI" id="CHEBI:18420"/>
    </cofactor>
</comment>
<evidence type="ECO:0000313" key="4">
    <source>
        <dbReference type="EMBL" id="MBC2865166.1"/>
    </source>
</evidence>
<keyword evidence="2" id="KW-0378">Hydrolase</keyword>
<dbReference type="InterPro" id="IPR020084">
    <property type="entry name" value="NUDIX_hydrolase_CS"/>
</dbReference>
<dbReference type="EMBL" id="JACMHY010000003">
    <property type="protein sequence ID" value="MBC2865166.1"/>
    <property type="molecule type" value="Genomic_DNA"/>
</dbReference>
<dbReference type="OrthoDB" id="3532303at2"/>
<dbReference type="PANTHER" id="PTHR43046:SF2">
    <property type="entry name" value="8-OXO-DGTP DIPHOSPHATASE-RELATED"/>
    <property type="match status" value="1"/>
</dbReference>
<gene>
    <name evidence="4" type="ORF">H1R13_09210</name>
</gene>
<evidence type="ECO:0000256" key="2">
    <source>
        <dbReference type="ARBA" id="ARBA00022801"/>
    </source>
</evidence>
<reference evidence="4 5" key="1">
    <citation type="submission" date="2020-08" db="EMBL/GenBank/DDBJ databases">
        <title>Whole-Genome Sequence of French Clinical Streptomyces mexicanus Strain Q0842.</title>
        <authorList>
            <person name="Boxberger M."/>
            <person name="La Scola B."/>
        </authorList>
    </citation>
    <scope>NUCLEOTIDE SEQUENCE [LARGE SCALE GENOMIC DNA]</scope>
    <source>
        <strain evidence="4 5">Marseille-Q0842</strain>
    </source>
</reference>
<dbReference type="AlphaFoldDB" id="A0A7X1LR91"/>
<proteinExistence type="predicted"/>
<name>A0A7X1LR91_9ACTN</name>
<dbReference type="InterPro" id="IPR015797">
    <property type="entry name" value="NUDIX_hydrolase-like_dom_sf"/>
</dbReference>
<comment type="caution">
    <text evidence="4">The sequence shown here is derived from an EMBL/GenBank/DDBJ whole genome shotgun (WGS) entry which is preliminary data.</text>
</comment>
<dbReference type="PROSITE" id="PS00893">
    <property type="entry name" value="NUDIX_BOX"/>
    <property type="match status" value="1"/>
</dbReference>
<dbReference type="Pfam" id="PF00293">
    <property type="entry name" value="NUDIX"/>
    <property type="match status" value="1"/>
</dbReference>
<keyword evidence="5" id="KW-1185">Reference proteome</keyword>
<dbReference type="Proteomes" id="UP000517694">
    <property type="component" value="Unassembled WGS sequence"/>
</dbReference>
<evidence type="ECO:0000259" key="3">
    <source>
        <dbReference type="PROSITE" id="PS51462"/>
    </source>
</evidence>